<dbReference type="NCBIfam" id="TIGR00128">
    <property type="entry name" value="fabD"/>
    <property type="match status" value="1"/>
</dbReference>
<dbReference type="EC" id="2.3.1.39" evidence="1 6"/>
<dbReference type="Gene3D" id="3.30.70.250">
    <property type="entry name" value="Malonyl-CoA ACP transacylase, ACP-binding"/>
    <property type="match status" value="1"/>
</dbReference>
<evidence type="ECO:0000256" key="7">
    <source>
        <dbReference type="PIRSR" id="PIRSR000446-1"/>
    </source>
</evidence>
<protein>
    <recommendedName>
        <fullName evidence="2 6">Malonyl CoA-acyl carrier protein transacylase</fullName>
        <ecNumber evidence="1 6">2.3.1.39</ecNumber>
    </recommendedName>
</protein>
<evidence type="ECO:0000256" key="6">
    <source>
        <dbReference type="PIRNR" id="PIRNR000446"/>
    </source>
</evidence>
<comment type="similarity">
    <text evidence="6">Belongs to the fabD family.</text>
</comment>
<keyword evidence="3 6" id="KW-0808">Transferase</keyword>
<dbReference type="PANTHER" id="PTHR42681">
    <property type="entry name" value="MALONYL-COA-ACYL CARRIER PROTEIN TRANSACYLASE, MITOCHONDRIAL"/>
    <property type="match status" value="1"/>
</dbReference>
<dbReference type="GO" id="GO:0005829">
    <property type="term" value="C:cytosol"/>
    <property type="evidence" value="ECO:0007669"/>
    <property type="project" value="TreeGrafter"/>
</dbReference>
<dbReference type="SMART" id="SM00827">
    <property type="entry name" value="PKS_AT"/>
    <property type="match status" value="1"/>
</dbReference>
<accession>A0A923HB98</accession>
<organism evidence="9 10">
    <name type="scientific">Hyunsoonleella aquatilis</name>
    <dbReference type="NCBI Taxonomy" id="2762758"/>
    <lineage>
        <taxon>Bacteria</taxon>
        <taxon>Pseudomonadati</taxon>
        <taxon>Bacteroidota</taxon>
        <taxon>Flavobacteriia</taxon>
        <taxon>Flavobacteriales</taxon>
        <taxon>Flavobacteriaceae</taxon>
    </lineage>
</organism>
<comment type="catalytic activity">
    <reaction evidence="5 6">
        <text>holo-[ACP] + malonyl-CoA = malonyl-[ACP] + CoA</text>
        <dbReference type="Rhea" id="RHEA:41792"/>
        <dbReference type="Rhea" id="RHEA-COMP:9623"/>
        <dbReference type="Rhea" id="RHEA-COMP:9685"/>
        <dbReference type="ChEBI" id="CHEBI:57287"/>
        <dbReference type="ChEBI" id="CHEBI:57384"/>
        <dbReference type="ChEBI" id="CHEBI:64479"/>
        <dbReference type="ChEBI" id="CHEBI:78449"/>
        <dbReference type="EC" id="2.3.1.39"/>
    </reaction>
</comment>
<dbReference type="InterPro" id="IPR024925">
    <property type="entry name" value="Malonyl_CoA-ACP_transAc"/>
</dbReference>
<dbReference type="RefSeq" id="WP_186560506.1">
    <property type="nucleotide sequence ID" value="NZ_JACNMF010000002.1"/>
</dbReference>
<dbReference type="EMBL" id="JACNMF010000002">
    <property type="protein sequence ID" value="MBC3758084.1"/>
    <property type="molecule type" value="Genomic_DNA"/>
</dbReference>
<dbReference type="InterPro" id="IPR014043">
    <property type="entry name" value="Acyl_transferase_dom"/>
</dbReference>
<evidence type="ECO:0000256" key="2">
    <source>
        <dbReference type="ARBA" id="ARBA00018953"/>
    </source>
</evidence>
<feature type="domain" description="Malonyl-CoA:ACP transacylase (MAT)" evidence="8">
    <location>
        <begin position="5"/>
        <end position="297"/>
    </location>
</feature>
<comment type="caution">
    <text evidence="9">The sequence shown here is derived from an EMBL/GenBank/DDBJ whole genome shotgun (WGS) entry which is preliminary data.</text>
</comment>
<dbReference type="GO" id="GO:0004314">
    <property type="term" value="F:[acyl-carrier-protein] S-malonyltransferase activity"/>
    <property type="evidence" value="ECO:0007669"/>
    <property type="project" value="UniProtKB-EC"/>
</dbReference>
<keyword evidence="10" id="KW-1185">Reference proteome</keyword>
<dbReference type="PANTHER" id="PTHR42681:SF1">
    <property type="entry name" value="MALONYL-COA-ACYL CARRIER PROTEIN TRANSACYLASE, MITOCHONDRIAL"/>
    <property type="match status" value="1"/>
</dbReference>
<gene>
    <name evidence="9" type="primary">fabD</name>
    <name evidence="9" type="ORF">H7U19_06685</name>
</gene>
<dbReference type="InterPro" id="IPR004410">
    <property type="entry name" value="Malonyl_CoA-ACP_transAc_FabD"/>
</dbReference>
<feature type="active site" evidence="7">
    <location>
        <position position="195"/>
    </location>
</feature>
<dbReference type="InterPro" id="IPR016036">
    <property type="entry name" value="Malonyl_transacylase_ACP-bd"/>
</dbReference>
<dbReference type="GO" id="GO:0006633">
    <property type="term" value="P:fatty acid biosynthetic process"/>
    <property type="evidence" value="ECO:0007669"/>
    <property type="project" value="TreeGrafter"/>
</dbReference>
<feature type="active site" evidence="7">
    <location>
        <position position="88"/>
    </location>
</feature>
<evidence type="ECO:0000256" key="4">
    <source>
        <dbReference type="ARBA" id="ARBA00023315"/>
    </source>
</evidence>
<evidence type="ECO:0000256" key="1">
    <source>
        <dbReference type="ARBA" id="ARBA00013258"/>
    </source>
</evidence>
<evidence type="ECO:0000313" key="9">
    <source>
        <dbReference type="EMBL" id="MBC3758084.1"/>
    </source>
</evidence>
<dbReference type="Pfam" id="PF00698">
    <property type="entry name" value="Acyl_transf_1"/>
    <property type="match status" value="1"/>
</dbReference>
<keyword evidence="4 6" id="KW-0012">Acyltransferase</keyword>
<name>A0A923HB98_9FLAO</name>
<dbReference type="InterPro" id="IPR001227">
    <property type="entry name" value="Ac_transferase_dom_sf"/>
</dbReference>
<sequence length="297" mass="31572">MKAYVFPGQGAQFTGMGLDLYENSPEAQELFENANDILGFNITDIMFEGSAEDLKQTKVTQPAIFLHSVILATTLGDSFQPDMVAGHSLGELSALVANGTLTFEDGLKLVSTRAMAMQKACELQPSTMAAVLGLEDDIVEKVCAVTEGVVVAANYNCPGQLVISGEIDAINKACETLKEEGARRALVLPVGGAFHSPLMEPAREELAAAIESTTFSTPKCHIYQNVTASAVSDENEIKANLISQLTAPVRWTQSVQQMIADGATLFTEVGPGNVLQGLVKKINREAQTASATFEANA</sequence>
<dbReference type="AlphaFoldDB" id="A0A923HB98"/>
<evidence type="ECO:0000256" key="3">
    <source>
        <dbReference type="ARBA" id="ARBA00022679"/>
    </source>
</evidence>
<dbReference type="Gene3D" id="3.40.366.10">
    <property type="entry name" value="Malonyl-Coenzyme A Acyl Carrier Protein, domain 2"/>
    <property type="match status" value="1"/>
</dbReference>
<evidence type="ECO:0000259" key="8">
    <source>
        <dbReference type="SMART" id="SM00827"/>
    </source>
</evidence>
<proteinExistence type="inferred from homology"/>
<dbReference type="FunFam" id="3.30.70.250:FF:000001">
    <property type="entry name" value="Malonyl CoA-acyl carrier protein transacylase"/>
    <property type="match status" value="1"/>
</dbReference>
<dbReference type="PIRSF" id="PIRSF000446">
    <property type="entry name" value="Mct"/>
    <property type="match status" value="1"/>
</dbReference>
<dbReference type="InterPro" id="IPR050858">
    <property type="entry name" value="Mal-CoA-ACP_Trans/PKS_FabD"/>
</dbReference>
<evidence type="ECO:0000256" key="5">
    <source>
        <dbReference type="ARBA" id="ARBA00048462"/>
    </source>
</evidence>
<dbReference type="SUPFAM" id="SSF55048">
    <property type="entry name" value="Probable ACP-binding domain of malonyl-CoA ACP transacylase"/>
    <property type="match status" value="1"/>
</dbReference>
<evidence type="ECO:0000313" key="10">
    <source>
        <dbReference type="Proteomes" id="UP000656244"/>
    </source>
</evidence>
<dbReference type="InterPro" id="IPR016035">
    <property type="entry name" value="Acyl_Trfase/lysoPLipase"/>
</dbReference>
<dbReference type="SUPFAM" id="SSF52151">
    <property type="entry name" value="FabD/lysophospholipase-like"/>
    <property type="match status" value="1"/>
</dbReference>
<dbReference type="Proteomes" id="UP000656244">
    <property type="component" value="Unassembled WGS sequence"/>
</dbReference>
<reference evidence="9" key="1">
    <citation type="submission" date="2020-08" db="EMBL/GenBank/DDBJ databases">
        <title>Hyunsoonleella sp. strain SJ7 genome sequencing and assembly.</title>
        <authorList>
            <person name="Kim I."/>
        </authorList>
    </citation>
    <scope>NUCLEOTIDE SEQUENCE</scope>
    <source>
        <strain evidence="9">SJ7</strain>
    </source>
</reference>